<name>A0A2W2AVM4_9HYPH</name>
<dbReference type="PANTHER" id="PTHR44998:SF1">
    <property type="entry name" value="UDP-N-ACETYLGLUCOSAMINE--PEPTIDE N-ACETYLGLUCOSAMINYLTRANSFERASE 110 KDA SUBUNIT"/>
    <property type="match status" value="1"/>
</dbReference>
<keyword evidence="10" id="KW-1185">Reference proteome</keyword>
<dbReference type="EC" id="2.4.1.255" evidence="3"/>
<dbReference type="Proteomes" id="UP000248795">
    <property type="component" value="Unassembled WGS sequence"/>
</dbReference>
<dbReference type="SUPFAM" id="SSF53756">
    <property type="entry name" value="UDP-Glycosyltransferase/glycogen phosphorylase"/>
    <property type="match status" value="1"/>
</dbReference>
<comment type="pathway">
    <text evidence="1">Protein modification; protein glycosylation.</text>
</comment>
<protein>
    <recommendedName>
        <fullName evidence="3">protein O-GlcNAc transferase</fullName>
        <ecNumber evidence="3">2.4.1.255</ecNumber>
    </recommendedName>
</protein>
<dbReference type="Pfam" id="PF13844">
    <property type="entry name" value="Glyco_transf_41"/>
    <property type="match status" value="2"/>
</dbReference>
<keyword evidence="4" id="KW-0328">Glycosyltransferase</keyword>
<dbReference type="InterPro" id="IPR011990">
    <property type="entry name" value="TPR-like_helical_dom_sf"/>
</dbReference>
<reference evidence="10" key="1">
    <citation type="submission" date="2018-06" db="EMBL/GenBank/DDBJ databases">
        <title>Aestuariibacter litoralis strain KCTC 52945T.</title>
        <authorList>
            <person name="Li X."/>
            <person name="Salam N."/>
            <person name="Li J.-L."/>
            <person name="Chen Y.-M."/>
            <person name="Yang Z.-W."/>
            <person name="Zhang L.-Y."/>
            <person name="Han M.-X."/>
            <person name="Xiao M."/>
            <person name="Li W.-J."/>
        </authorList>
    </citation>
    <scope>NUCLEOTIDE SEQUENCE [LARGE SCALE GENOMIC DNA]</scope>
    <source>
        <strain evidence="10">KCTC 52945</strain>
    </source>
</reference>
<comment type="caution">
    <text evidence="9">The sequence shown here is derived from an EMBL/GenBank/DDBJ whole genome shotgun (WGS) entry which is preliminary data.</text>
</comment>
<dbReference type="GO" id="GO:0097363">
    <property type="term" value="F:protein O-acetylglucosaminyltransferase activity"/>
    <property type="evidence" value="ECO:0007669"/>
    <property type="project" value="UniProtKB-EC"/>
</dbReference>
<accession>A0A2W2AVM4</accession>
<evidence type="ECO:0000256" key="1">
    <source>
        <dbReference type="ARBA" id="ARBA00004922"/>
    </source>
</evidence>
<dbReference type="AlphaFoldDB" id="A0A2W2AVM4"/>
<dbReference type="InterPro" id="IPR019734">
    <property type="entry name" value="TPR_rpt"/>
</dbReference>
<dbReference type="InterPro" id="IPR029489">
    <property type="entry name" value="OGT/SEC/SPY_C"/>
</dbReference>
<dbReference type="RefSeq" id="WP_111198907.1">
    <property type="nucleotide sequence ID" value="NZ_QKVK01000005.1"/>
</dbReference>
<dbReference type="EMBL" id="QKVK01000005">
    <property type="protein sequence ID" value="PZF76670.1"/>
    <property type="molecule type" value="Genomic_DNA"/>
</dbReference>
<comment type="similarity">
    <text evidence="2">Belongs to the glycosyltransferase 41 family. O-GlcNAc transferase subfamily.</text>
</comment>
<keyword evidence="7" id="KW-0802">TPR repeat</keyword>
<feature type="domain" description="O-GlcNAc transferase C-terminal" evidence="8">
    <location>
        <begin position="394"/>
        <end position="574"/>
    </location>
</feature>
<evidence type="ECO:0000256" key="5">
    <source>
        <dbReference type="ARBA" id="ARBA00022679"/>
    </source>
</evidence>
<evidence type="ECO:0000313" key="9">
    <source>
        <dbReference type="EMBL" id="PZF76670.1"/>
    </source>
</evidence>
<evidence type="ECO:0000256" key="7">
    <source>
        <dbReference type="ARBA" id="ARBA00022803"/>
    </source>
</evidence>
<dbReference type="SMART" id="SM00028">
    <property type="entry name" value="TPR"/>
    <property type="match status" value="3"/>
</dbReference>
<evidence type="ECO:0000256" key="3">
    <source>
        <dbReference type="ARBA" id="ARBA00011970"/>
    </source>
</evidence>
<dbReference type="Gene3D" id="1.25.40.10">
    <property type="entry name" value="Tetratricopeptide repeat domain"/>
    <property type="match status" value="2"/>
</dbReference>
<organism evidence="9 10">
    <name type="scientific">Aestuariivirga litoralis</name>
    <dbReference type="NCBI Taxonomy" id="2650924"/>
    <lineage>
        <taxon>Bacteria</taxon>
        <taxon>Pseudomonadati</taxon>
        <taxon>Pseudomonadota</taxon>
        <taxon>Alphaproteobacteria</taxon>
        <taxon>Hyphomicrobiales</taxon>
        <taxon>Aestuariivirgaceae</taxon>
        <taxon>Aestuariivirga</taxon>
    </lineage>
</organism>
<feature type="domain" description="O-GlcNAc transferase C-terminal" evidence="8">
    <location>
        <begin position="220"/>
        <end position="372"/>
    </location>
</feature>
<dbReference type="Gene3D" id="3.40.50.11380">
    <property type="match status" value="1"/>
</dbReference>
<evidence type="ECO:0000259" key="8">
    <source>
        <dbReference type="Pfam" id="PF13844"/>
    </source>
</evidence>
<evidence type="ECO:0000256" key="4">
    <source>
        <dbReference type="ARBA" id="ARBA00022676"/>
    </source>
</evidence>
<evidence type="ECO:0000256" key="6">
    <source>
        <dbReference type="ARBA" id="ARBA00022737"/>
    </source>
</evidence>
<gene>
    <name evidence="9" type="ORF">DK847_12830</name>
</gene>
<dbReference type="PANTHER" id="PTHR44998">
    <property type="match status" value="1"/>
</dbReference>
<dbReference type="Gene3D" id="3.40.50.2000">
    <property type="entry name" value="Glycogen Phosphorylase B"/>
    <property type="match status" value="1"/>
</dbReference>
<dbReference type="SUPFAM" id="SSF48452">
    <property type="entry name" value="TPR-like"/>
    <property type="match status" value="1"/>
</dbReference>
<proteinExistence type="inferred from homology"/>
<evidence type="ECO:0000313" key="10">
    <source>
        <dbReference type="Proteomes" id="UP000248795"/>
    </source>
</evidence>
<evidence type="ECO:0000256" key="2">
    <source>
        <dbReference type="ARBA" id="ARBA00005386"/>
    </source>
</evidence>
<keyword evidence="6" id="KW-0677">Repeat</keyword>
<keyword evidence="5 9" id="KW-0808">Transferase</keyword>
<sequence length="659" mass="71643">MPSTIAALFRDADIIEKAEGAAAAAELYKRWIALNPDDPHLAPAHFNMAVVAQRGGDSFAAINALRDALRIDPDFHPSYINLGRALEDQGQAGAAVSQWLALVNRLPALNGTTLRHKLMALHQIGRVLESNHADAAAEDALRQAIDLSPESAQAVQHWIALRQKQCKWPVVQGWDGVEARRLLANISPLSAAVMFDDPVFQLARNASYARQSIARPPALFDHAARRCERPARLKIGYVSSDLREHAVGFGLAEALELHDRSRFEIHAYYCGIAREDATRARIHAAVDGWTDITGLTDDAAAARIAADGIDILIDVNGYTRDARTAVFARRPAPIAANWFGFPGSMATPYHHYLIADGHVVPEGHECFFTERVLRLPCYQPNDRKRTVAPEPPQRAAEGLPEQGFVFCCLNGTQKITPQVFGAWLKILAAVEGSVLWLLDSSSETNARLRAMAAAAGIAPERLCFAPKRPNPQHLARYALADLFLDTFPYGAHTTASDAMWMGTPVLTLEGRGFAARVCAGLVKSAGMPDLVCTSLEDYVSRAVAIAEVPGAAAELRERLKAGRGNSILFDTALLVNSLEALYDRMWEEFRSGALPVPGLTNLTAYEQIGLALVEGHEGDSIPPQLYAEELARWSLHEPLPPDGRLLTAAAAPPPRRAAA</sequence>